<dbReference type="OrthoDB" id="9153848at2"/>
<evidence type="ECO:0000259" key="1">
    <source>
        <dbReference type="Pfam" id="PF22302"/>
    </source>
</evidence>
<dbReference type="Pfam" id="PF22302">
    <property type="entry name" value="DUF6968"/>
    <property type="match status" value="1"/>
</dbReference>
<dbReference type="InterPro" id="IPR054241">
    <property type="entry name" value="DUF6968"/>
</dbReference>
<dbReference type="Proteomes" id="UP000244223">
    <property type="component" value="Unassembled WGS sequence"/>
</dbReference>
<name>A0A2T5IVT1_9GAMM</name>
<comment type="caution">
    <text evidence="2">The sequence shown here is derived from an EMBL/GenBank/DDBJ whole genome shotgun (WGS) entry which is preliminary data.</text>
</comment>
<reference evidence="2 3" key="1">
    <citation type="submission" date="2018-04" db="EMBL/GenBank/DDBJ databases">
        <title>Genomic Encyclopedia of Archaeal and Bacterial Type Strains, Phase II (KMG-II): from individual species to whole genera.</title>
        <authorList>
            <person name="Goeker M."/>
        </authorList>
    </citation>
    <scope>NUCLEOTIDE SEQUENCE [LARGE SCALE GENOMIC DNA]</scope>
    <source>
        <strain evidence="2 3">DSM 5822</strain>
    </source>
</reference>
<dbReference type="EMBL" id="QAON01000015">
    <property type="protein sequence ID" value="PTQ87995.1"/>
    <property type="molecule type" value="Genomic_DNA"/>
</dbReference>
<protein>
    <recommendedName>
        <fullName evidence="1">DUF6968 domain-containing protein</fullName>
    </recommendedName>
</protein>
<dbReference type="AlphaFoldDB" id="A0A2T5IVT1"/>
<evidence type="ECO:0000313" key="3">
    <source>
        <dbReference type="Proteomes" id="UP000244223"/>
    </source>
</evidence>
<organism evidence="2 3">
    <name type="scientific">Agitococcus lubricus</name>
    <dbReference type="NCBI Taxonomy" id="1077255"/>
    <lineage>
        <taxon>Bacteria</taxon>
        <taxon>Pseudomonadati</taxon>
        <taxon>Pseudomonadota</taxon>
        <taxon>Gammaproteobacteria</taxon>
        <taxon>Moraxellales</taxon>
        <taxon>Moraxellaceae</taxon>
        <taxon>Agitococcus</taxon>
    </lineage>
</organism>
<proteinExistence type="predicted"/>
<accession>A0A2T5IVT1</accession>
<sequence length="106" mass="11635">MVTEKNSMVKYVIAERHVVAKMKAGDVRLVKLQIGLPEPVEGRWQSEIALDGLYPNVVKVPGVDSFQCLNLAFGVVRTALEKFVESGGQLYWRDGSGPLGLADIFS</sequence>
<keyword evidence="3" id="KW-1185">Reference proteome</keyword>
<dbReference type="RefSeq" id="WP_107866601.1">
    <property type="nucleotide sequence ID" value="NZ_QAON01000015.1"/>
</dbReference>
<evidence type="ECO:0000313" key="2">
    <source>
        <dbReference type="EMBL" id="PTQ87995.1"/>
    </source>
</evidence>
<feature type="domain" description="DUF6968" evidence="1">
    <location>
        <begin position="23"/>
        <end position="101"/>
    </location>
</feature>
<gene>
    <name evidence="2" type="ORF">C8N29_11580</name>
</gene>